<dbReference type="Pfam" id="PF00028">
    <property type="entry name" value="Cadherin"/>
    <property type="match status" value="1"/>
</dbReference>
<evidence type="ECO:0000256" key="1">
    <source>
        <dbReference type="ARBA" id="ARBA00004370"/>
    </source>
</evidence>
<gene>
    <name evidence="10" type="primary">106076953</name>
</gene>
<dbReference type="VEuPathDB" id="VectorBase:BGLB026732"/>
<dbReference type="STRING" id="6526.A0A2C9L3X1"/>
<sequence>AREILDKNTLLLGNDSFTTSTITIRITVRDINDNGPVFNQNTYEAFIDENTIAGANVPVLQMTVTDIDSGTYNTFRLFLNDSTFGILPEIDSSFSTASMFVKSSNSIDYEKLQTYVLVVNASDTVAPFNSSSATVTIHVRDVNDITPTFSPQSYQTSISELTAMGSSIIKIVELNSKKCDLPK</sequence>
<dbReference type="InterPro" id="IPR020894">
    <property type="entry name" value="Cadherin_CS"/>
</dbReference>
<keyword evidence="7" id="KW-0472">Membrane</keyword>
<feature type="domain" description="Cadherin" evidence="9">
    <location>
        <begin position="39"/>
        <end position="149"/>
    </location>
</feature>
<organism evidence="10 11">
    <name type="scientific">Biomphalaria glabrata</name>
    <name type="common">Bloodfluke planorb</name>
    <name type="synonym">Freshwater snail</name>
    <dbReference type="NCBI Taxonomy" id="6526"/>
    <lineage>
        <taxon>Eukaryota</taxon>
        <taxon>Metazoa</taxon>
        <taxon>Spiralia</taxon>
        <taxon>Lophotrochozoa</taxon>
        <taxon>Mollusca</taxon>
        <taxon>Gastropoda</taxon>
        <taxon>Heterobranchia</taxon>
        <taxon>Euthyneura</taxon>
        <taxon>Panpulmonata</taxon>
        <taxon>Hygrophila</taxon>
        <taxon>Lymnaeoidea</taxon>
        <taxon>Planorbidae</taxon>
        <taxon>Biomphalaria</taxon>
    </lineage>
</organism>
<dbReference type="InterPro" id="IPR050971">
    <property type="entry name" value="Cadherin-domain_protein"/>
</dbReference>
<dbReference type="KEGG" id="bgt:106076953"/>
<keyword evidence="6" id="KW-1133">Transmembrane helix</keyword>
<accession>A0A2C9L3X1</accession>
<dbReference type="GO" id="GO:0005509">
    <property type="term" value="F:calcium ion binding"/>
    <property type="evidence" value="ECO:0007669"/>
    <property type="project" value="UniProtKB-UniRule"/>
</dbReference>
<proteinExistence type="predicted"/>
<reference evidence="10" key="1">
    <citation type="submission" date="2020-05" db="UniProtKB">
        <authorList>
            <consortium name="EnsemblMetazoa"/>
        </authorList>
    </citation>
    <scope>IDENTIFICATION</scope>
    <source>
        <strain evidence="10">BB02</strain>
    </source>
</reference>
<evidence type="ECO:0000313" key="10">
    <source>
        <dbReference type="EnsemblMetazoa" id="BGLB026732-PA"/>
    </source>
</evidence>
<evidence type="ECO:0000313" key="11">
    <source>
        <dbReference type="Proteomes" id="UP000076420"/>
    </source>
</evidence>
<evidence type="ECO:0000256" key="6">
    <source>
        <dbReference type="ARBA" id="ARBA00022989"/>
    </source>
</evidence>
<dbReference type="GO" id="GO:0005886">
    <property type="term" value="C:plasma membrane"/>
    <property type="evidence" value="ECO:0007669"/>
    <property type="project" value="InterPro"/>
</dbReference>
<evidence type="ECO:0000256" key="2">
    <source>
        <dbReference type="ARBA" id="ARBA00022692"/>
    </source>
</evidence>
<dbReference type="PANTHER" id="PTHR24025">
    <property type="entry name" value="DESMOGLEIN FAMILY MEMBER"/>
    <property type="match status" value="1"/>
</dbReference>
<keyword evidence="5" id="KW-0130">Cell adhesion</keyword>
<keyword evidence="3" id="KW-0677">Repeat</keyword>
<dbReference type="PANTHER" id="PTHR24025:SF23">
    <property type="entry name" value="NEURAL-CADHERIN"/>
    <property type="match status" value="1"/>
</dbReference>
<dbReference type="AlphaFoldDB" id="A0A2C9L3X1"/>
<keyword evidence="2" id="KW-0812">Transmembrane</keyword>
<evidence type="ECO:0000256" key="3">
    <source>
        <dbReference type="ARBA" id="ARBA00022737"/>
    </source>
</evidence>
<feature type="domain" description="Cadherin" evidence="9">
    <location>
        <begin position="19"/>
        <end position="38"/>
    </location>
</feature>
<dbReference type="Gene3D" id="2.60.40.60">
    <property type="entry name" value="Cadherins"/>
    <property type="match status" value="2"/>
</dbReference>
<dbReference type="SMART" id="SM00112">
    <property type="entry name" value="CA"/>
    <property type="match status" value="1"/>
</dbReference>
<evidence type="ECO:0000256" key="4">
    <source>
        <dbReference type="ARBA" id="ARBA00022837"/>
    </source>
</evidence>
<dbReference type="PROSITE" id="PS00232">
    <property type="entry name" value="CADHERIN_1"/>
    <property type="match status" value="1"/>
</dbReference>
<dbReference type="CDD" id="cd11304">
    <property type="entry name" value="Cadherin_repeat"/>
    <property type="match status" value="1"/>
</dbReference>
<dbReference type="GO" id="GO:0005911">
    <property type="term" value="C:cell-cell junction"/>
    <property type="evidence" value="ECO:0007669"/>
    <property type="project" value="TreeGrafter"/>
</dbReference>
<dbReference type="PRINTS" id="PR00205">
    <property type="entry name" value="CADHERIN"/>
</dbReference>
<dbReference type="Proteomes" id="UP000076420">
    <property type="component" value="Unassembled WGS sequence"/>
</dbReference>
<keyword evidence="4 8" id="KW-0106">Calcium</keyword>
<dbReference type="EnsemblMetazoa" id="BGLB026732-RA">
    <property type="protein sequence ID" value="BGLB026732-PA"/>
    <property type="gene ID" value="BGLB026732"/>
</dbReference>
<dbReference type="PROSITE" id="PS50268">
    <property type="entry name" value="CADHERIN_2"/>
    <property type="match status" value="2"/>
</dbReference>
<comment type="subcellular location">
    <subcellularLocation>
        <location evidence="1">Membrane</location>
    </subcellularLocation>
</comment>
<evidence type="ECO:0000259" key="9">
    <source>
        <dbReference type="PROSITE" id="PS50268"/>
    </source>
</evidence>
<evidence type="ECO:0000256" key="7">
    <source>
        <dbReference type="ARBA" id="ARBA00023136"/>
    </source>
</evidence>
<dbReference type="SUPFAM" id="SSF49313">
    <property type="entry name" value="Cadherin-like"/>
    <property type="match status" value="1"/>
</dbReference>
<protein>
    <recommendedName>
        <fullName evidence="9">Cadherin domain-containing protein</fullName>
    </recommendedName>
</protein>
<name>A0A2C9L3X1_BIOGL</name>
<dbReference type="InterPro" id="IPR002126">
    <property type="entry name" value="Cadherin-like_dom"/>
</dbReference>
<dbReference type="InterPro" id="IPR015919">
    <property type="entry name" value="Cadherin-like_sf"/>
</dbReference>
<dbReference type="GO" id="GO:0007156">
    <property type="term" value="P:homophilic cell adhesion via plasma membrane adhesion molecules"/>
    <property type="evidence" value="ECO:0007669"/>
    <property type="project" value="InterPro"/>
</dbReference>
<evidence type="ECO:0000256" key="5">
    <source>
        <dbReference type="ARBA" id="ARBA00022889"/>
    </source>
</evidence>
<evidence type="ECO:0000256" key="8">
    <source>
        <dbReference type="PROSITE-ProRule" id="PRU00043"/>
    </source>
</evidence>